<accession>X0YZ95</accession>
<evidence type="ECO:0000313" key="8">
    <source>
        <dbReference type="EMBL" id="GAG51787.1"/>
    </source>
</evidence>
<dbReference type="Gene3D" id="3.90.110.10">
    <property type="entry name" value="Lactate dehydrogenase/glycoside hydrolase, family 4, C-terminal"/>
    <property type="match status" value="1"/>
</dbReference>
<dbReference type="AlphaFoldDB" id="X0YZ95"/>
<dbReference type="GO" id="GO:0005975">
    <property type="term" value="P:carbohydrate metabolic process"/>
    <property type="evidence" value="ECO:0007669"/>
    <property type="project" value="InterPro"/>
</dbReference>
<comment type="cofactor">
    <cofactor evidence="1">
        <name>NAD(+)</name>
        <dbReference type="ChEBI" id="CHEBI:57540"/>
    </cofactor>
</comment>
<feature type="domain" description="Glycosyl hydrolase family 4 C-terminal" evidence="7">
    <location>
        <begin position="16"/>
        <end position="187"/>
    </location>
</feature>
<dbReference type="InterPro" id="IPR015955">
    <property type="entry name" value="Lactate_DH/Glyco_Ohase_4_C"/>
</dbReference>
<dbReference type="PANTHER" id="PTHR32092:SF6">
    <property type="entry name" value="ALPHA-GALACTOSIDASE"/>
    <property type="match status" value="1"/>
</dbReference>
<dbReference type="InterPro" id="IPR022616">
    <property type="entry name" value="Glyco_hydro_4_C"/>
</dbReference>
<evidence type="ECO:0000256" key="3">
    <source>
        <dbReference type="ARBA" id="ARBA00022801"/>
    </source>
</evidence>
<protein>
    <recommendedName>
        <fullName evidence="7">Glycosyl hydrolase family 4 C-terminal domain-containing protein</fullName>
    </recommendedName>
</protein>
<keyword evidence="5" id="KW-0464">Manganese</keyword>
<dbReference type="EMBL" id="BARS01056132">
    <property type="protein sequence ID" value="GAG51787.1"/>
    <property type="molecule type" value="Genomic_DNA"/>
</dbReference>
<dbReference type="GO" id="GO:0046872">
    <property type="term" value="F:metal ion binding"/>
    <property type="evidence" value="ECO:0007669"/>
    <property type="project" value="UniProtKB-KW"/>
</dbReference>
<comment type="caution">
    <text evidence="8">The sequence shown here is derived from an EMBL/GenBank/DDBJ whole genome shotgun (WGS) entry which is preliminary data.</text>
</comment>
<proteinExistence type="predicted"/>
<evidence type="ECO:0000256" key="2">
    <source>
        <dbReference type="ARBA" id="ARBA00022723"/>
    </source>
</evidence>
<organism evidence="8">
    <name type="scientific">marine sediment metagenome</name>
    <dbReference type="NCBI Taxonomy" id="412755"/>
    <lineage>
        <taxon>unclassified sequences</taxon>
        <taxon>metagenomes</taxon>
        <taxon>ecological metagenomes</taxon>
    </lineage>
</organism>
<dbReference type="GO" id="GO:0016616">
    <property type="term" value="F:oxidoreductase activity, acting on the CH-OH group of donors, NAD or NADP as acceptor"/>
    <property type="evidence" value="ECO:0007669"/>
    <property type="project" value="InterPro"/>
</dbReference>
<feature type="non-terminal residue" evidence="8">
    <location>
        <position position="1"/>
    </location>
</feature>
<name>X0YZ95_9ZZZZ</name>
<evidence type="ECO:0000256" key="1">
    <source>
        <dbReference type="ARBA" id="ARBA00001911"/>
    </source>
</evidence>
<keyword evidence="2" id="KW-0479">Metal-binding</keyword>
<dbReference type="GO" id="GO:0004553">
    <property type="term" value="F:hydrolase activity, hydrolyzing O-glycosyl compounds"/>
    <property type="evidence" value="ECO:0007669"/>
    <property type="project" value="InterPro"/>
</dbReference>
<sequence>LAKIIDVPPEEVVWRCGGINHMAWMTELSWKGKDLYPILIEAMKDKKIYKTDPIRFEIMKHFGYFVTESSGHFSEYVPYFRKRKDLIKKFCRERYLGESGFYSRNWPKWRKKTDKVRRNMADGKRSISLKRSIEFAADIIEAHLFDKRKIIYASVANTGLITNLPQTGVVEVAVVVDKRGFTPCYFG</sequence>
<keyword evidence="6" id="KW-0326">Glycosidase</keyword>
<dbReference type="SUPFAM" id="SSF56327">
    <property type="entry name" value="LDH C-terminal domain-like"/>
    <property type="match status" value="1"/>
</dbReference>
<evidence type="ECO:0000256" key="6">
    <source>
        <dbReference type="ARBA" id="ARBA00023295"/>
    </source>
</evidence>
<gene>
    <name evidence="8" type="ORF">S01H1_82751</name>
</gene>
<evidence type="ECO:0000259" key="7">
    <source>
        <dbReference type="Pfam" id="PF11975"/>
    </source>
</evidence>
<dbReference type="PANTHER" id="PTHR32092">
    <property type="entry name" value="6-PHOSPHO-BETA-GLUCOSIDASE-RELATED"/>
    <property type="match status" value="1"/>
</dbReference>
<keyword evidence="4" id="KW-0520">NAD</keyword>
<reference evidence="8" key="1">
    <citation type="journal article" date="2014" name="Front. Microbiol.">
        <title>High frequency of phylogenetically diverse reductive dehalogenase-homologous genes in deep subseafloor sedimentary metagenomes.</title>
        <authorList>
            <person name="Kawai M."/>
            <person name="Futagami T."/>
            <person name="Toyoda A."/>
            <person name="Takaki Y."/>
            <person name="Nishi S."/>
            <person name="Hori S."/>
            <person name="Arai W."/>
            <person name="Tsubouchi T."/>
            <person name="Morono Y."/>
            <person name="Uchiyama I."/>
            <person name="Ito T."/>
            <person name="Fujiyama A."/>
            <person name="Inagaki F."/>
            <person name="Takami H."/>
        </authorList>
    </citation>
    <scope>NUCLEOTIDE SEQUENCE</scope>
    <source>
        <strain evidence="8">Expedition CK06-06</strain>
    </source>
</reference>
<evidence type="ECO:0000256" key="5">
    <source>
        <dbReference type="ARBA" id="ARBA00023211"/>
    </source>
</evidence>
<keyword evidence="3" id="KW-0378">Hydrolase</keyword>
<evidence type="ECO:0000256" key="4">
    <source>
        <dbReference type="ARBA" id="ARBA00023027"/>
    </source>
</evidence>
<feature type="non-terminal residue" evidence="8">
    <location>
        <position position="187"/>
    </location>
</feature>
<dbReference type="InterPro" id="IPR001088">
    <property type="entry name" value="Glyco_hydro_4"/>
</dbReference>
<dbReference type="Pfam" id="PF11975">
    <property type="entry name" value="Glyco_hydro_4C"/>
    <property type="match status" value="1"/>
</dbReference>